<evidence type="ECO:0000256" key="2">
    <source>
        <dbReference type="ARBA" id="ARBA00006214"/>
    </source>
</evidence>
<evidence type="ECO:0000256" key="4">
    <source>
        <dbReference type="ARBA" id="ARBA00022719"/>
    </source>
</evidence>
<evidence type="ECO:0000313" key="12">
    <source>
        <dbReference type="EMBL" id="GFP27806.1"/>
    </source>
</evidence>
<feature type="transmembrane region" description="Helical" evidence="10">
    <location>
        <begin position="141"/>
        <end position="160"/>
    </location>
</feature>
<dbReference type="InterPro" id="IPR038354">
    <property type="entry name" value="VKOR_sf"/>
</dbReference>
<evidence type="ECO:0000256" key="8">
    <source>
        <dbReference type="ARBA" id="ARBA00023157"/>
    </source>
</evidence>
<keyword evidence="8" id="KW-1015">Disulfide bond</keyword>
<keyword evidence="13" id="KW-1185">Reference proteome</keyword>
<dbReference type="GO" id="GO:0016491">
    <property type="term" value="F:oxidoreductase activity"/>
    <property type="evidence" value="ECO:0007669"/>
    <property type="project" value="UniProtKB-KW"/>
</dbReference>
<dbReference type="PANTHER" id="PTHR34573">
    <property type="entry name" value="VKC DOMAIN-CONTAINING PROTEIN"/>
    <property type="match status" value="1"/>
</dbReference>
<accession>A0A6V8PAG1</accession>
<comment type="caution">
    <text evidence="12">The sequence shown here is derived from an EMBL/GenBank/DDBJ whole genome shotgun (WGS) entry which is preliminary data.</text>
</comment>
<dbReference type="Gene3D" id="1.20.1440.130">
    <property type="entry name" value="VKOR domain"/>
    <property type="match status" value="1"/>
</dbReference>
<keyword evidence="4" id="KW-0874">Quinone</keyword>
<evidence type="ECO:0000313" key="13">
    <source>
        <dbReference type="Proteomes" id="UP000591948"/>
    </source>
</evidence>
<keyword evidence="5 10" id="KW-1133">Transmembrane helix</keyword>
<dbReference type="Proteomes" id="UP000591948">
    <property type="component" value="Unassembled WGS sequence"/>
</dbReference>
<evidence type="ECO:0000256" key="5">
    <source>
        <dbReference type="ARBA" id="ARBA00022989"/>
    </source>
</evidence>
<evidence type="ECO:0000256" key="9">
    <source>
        <dbReference type="ARBA" id="ARBA00023284"/>
    </source>
</evidence>
<evidence type="ECO:0000256" key="7">
    <source>
        <dbReference type="ARBA" id="ARBA00023136"/>
    </source>
</evidence>
<evidence type="ECO:0000256" key="3">
    <source>
        <dbReference type="ARBA" id="ARBA00022692"/>
    </source>
</evidence>
<dbReference type="InterPro" id="IPR012932">
    <property type="entry name" value="VKOR"/>
</dbReference>
<keyword evidence="3 10" id="KW-0812">Transmembrane</keyword>
<evidence type="ECO:0000256" key="6">
    <source>
        <dbReference type="ARBA" id="ARBA00023002"/>
    </source>
</evidence>
<dbReference type="RefSeq" id="WP_176233486.1">
    <property type="nucleotide sequence ID" value="NZ_BLRY01000069.1"/>
</dbReference>
<sequence length="194" mass="21244">MSSSDVLKLDSILKQLDELTPRFSAFGSYEVVDRTDLTLKVRIPIAEELHVQLYANSGKGKLNLALVHGGQRIYGEDSEGGIEHVHPFEALLCAENSGCDVVNKSVYSEIWGIPVAILGFLMYLSILVLAILAEKGLQKRAMLLSIFFIALAGVVFSSYLTYVEFFVLYAVCNFCLASAADILLIFGISVTDVL</sequence>
<dbReference type="GO" id="GO:0016020">
    <property type="term" value="C:membrane"/>
    <property type="evidence" value="ECO:0007669"/>
    <property type="project" value="UniProtKB-SubCell"/>
</dbReference>
<dbReference type="AlphaFoldDB" id="A0A6V8PAG1"/>
<keyword evidence="7 10" id="KW-0472">Membrane</keyword>
<name>A0A6V8PAG1_9ACTN</name>
<comment type="subcellular location">
    <subcellularLocation>
        <location evidence="1">Membrane</location>
        <topology evidence="1">Multi-pass membrane protein</topology>
    </subcellularLocation>
</comment>
<dbReference type="GO" id="GO:0048038">
    <property type="term" value="F:quinone binding"/>
    <property type="evidence" value="ECO:0007669"/>
    <property type="project" value="UniProtKB-KW"/>
</dbReference>
<feature type="transmembrane region" description="Helical" evidence="10">
    <location>
        <begin position="110"/>
        <end position="132"/>
    </location>
</feature>
<feature type="domain" description="Vitamin K epoxide reductase" evidence="11">
    <location>
        <begin position="59"/>
        <end position="193"/>
    </location>
</feature>
<proteinExistence type="inferred from homology"/>
<organism evidence="12 13">
    <name type="scientific">Candidatus Hakubella thermalkaliphila</name>
    <dbReference type="NCBI Taxonomy" id="2754717"/>
    <lineage>
        <taxon>Bacteria</taxon>
        <taxon>Bacillati</taxon>
        <taxon>Actinomycetota</taxon>
        <taxon>Actinomycetota incertae sedis</taxon>
        <taxon>Candidatus Hakubellales</taxon>
        <taxon>Candidatus Hakubellaceae</taxon>
        <taxon>Candidatus Hakubella</taxon>
    </lineage>
</organism>
<evidence type="ECO:0000259" key="11">
    <source>
        <dbReference type="SMART" id="SM00756"/>
    </source>
</evidence>
<evidence type="ECO:0000256" key="10">
    <source>
        <dbReference type="SAM" id="Phobius"/>
    </source>
</evidence>
<comment type="similarity">
    <text evidence="2">Belongs to the VKOR family.</text>
</comment>
<feature type="transmembrane region" description="Helical" evidence="10">
    <location>
        <begin position="166"/>
        <end position="188"/>
    </location>
</feature>
<protein>
    <recommendedName>
        <fullName evidence="11">Vitamin K epoxide reductase domain-containing protein</fullName>
    </recommendedName>
</protein>
<dbReference type="SMART" id="SM00756">
    <property type="entry name" value="VKc"/>
    <property type="match status" value="1"/>
</dbReference>
<evidence type="ECO:0000256" key="1">
    <source>
        <dbReference type="ARBA" id="ARBA00004141"/>
    </source>
</evidence>
<dbReference type="PANTHER" id="PTHR34573:SF1">
    <property type="entry name" value="VITAMIN K EPOXIDE REDUCTASE DOMAIN-CONTAINING PROTEIN"/>
    <property type="match status" value="1"/>
</dbReference>
<keyword evidence="9" id="KW-0676">Redox-active center</keyword>
<dbReference type="EMBL" id="BLRY01000069">
    <property type="protein sequence ID" value="GFP27806.1"/>
    <property type="molecule type" value="Genomic_DNA"/>
</dbReference>
<dbReference type="Pfam" id="PF07884">
    <property type="entry name" value="VKOR"/>
    <property type="match status" value="1"/>
</dbReference>
<dbReference type="CDD" id="cd12916">
    <property type="entry name" value="VKOR_1"/>
    <property type="match status" value="1"/>
</dbReference>
<reference evidence="12 13" key="1">
    <citation type="journal article" date="2020" name="Front. Microbiol.">
        <title>Single-cell genomics of novel Actinobacteria with the Wood-Ljungdahl pathway discovered in a serpentinizing system.</title>
        <authorList>
            <person name="Merino N."/>
            <person name="Kawai M."/>
            <person name="Boyd E.S."/>
            <person name="Colman D.R."/>
            <person name="McGlynn S.E."/>
            <person name="Nealson K.H."/>
            <person name="Kurokawa K."/>
            <person name="Hongoh Y."/>
        </authorList>
    </citation>
    <scope>NUCLEOTIDE SEQUENCE [LARGE SCALE GENOMIC DNA]</scope>
    <source>
        <strain evidence="12 13">S33</strain>
    </source>
</reference>
<keyword evidence="6" id="KW-0560">Oxidoreductase</keyword>
<dbReference type="InterPro" id="IPR044698">
    <property type="entry name" value="VKOR/LTO1"/>
</dbReference>
<gene>
    <name evidence="12" type="ORF">HKBW3S33_01216</name>
</gene>